<feature type="transmembrane region" description="Helical" evidence="1">
    <location>
        <begin position="141"/>
        <end position="165"/>
    </location>
</feature>
<keyword evidence="3" id="KW-1185">Reference proteome</keyword>
<proteinExistence type="predicted"/>
<evidence type="ECO:0000256" key="1">
    <source>
        <dbReference type="SAM" id="Phobius"/>
    </source>
</evidence>
<feature type="transmembrane region" description="Helical" evidence="1">
    <location>
        <begin position="261"/>
        <end position="286"/>
    </location>
</feature>
<evidence type="ECO:0000313" key="3">
    <source>
        <dbReference type="Proteomes" id="UP001370100"/>
    </source>
</evidence>
<keyword evidence="1" id="KW-0812">Transmembrane</keyword>
<evidence type="ECO:0000313" key="2">
    <source>
        <dbReference type="EMBL" id="MEJ2889623.1"/>
    </source>
</evidence>
<feature type="transmembrane region" description="Helical" evidence="1">
    <location>
        <begin position="292"/>
        <end position="310"/>
    </location>
</feature>
<feature type="transmembrane region" description="Helical" evidence="1">
    <location>
        <begin position="109"/>
        <end position="129"/>
    </location>
</feature>
<dbReference type="RefSeq" id="WP_337717371.1">
    <property type="nucleotide sequence ID" value="NZ_JBBEGL010000007.1"/>
</dbReference>
<gene>
    <name evidence="2" type="ORF">WCD41_24390</name>
</gene>
<sequence>MWSSRSRRRLLAVVLGLGLVVEAAHQVRTGGTHTSDLPIVDDWLHSALILASAACCAWGVRARPPGGPARAAWWCFAAALAVFALAEITWSVLYSGGGDVPTPNPTDPLYLATYPLFMAGLVCMVRARVVDVPWHRWLDGFVLVLIVATPGVLVVIVPVLAAAPIDPLGQIITVAYPLGDVLLFGGLLGTLPLISWRLVGSWPWVGLGLLCLTVADSAYSLTAADVVSHDGPYDFLWSAGALAFAVGAFRPPAGARPSREITGWPAIALPLGAQLVALATQVYGWYRPLPPAERLLTIGVLAVGIAQIIVSRPRPVRAEITETTEISETTVQSETAVITEGVGRTPGGPGLAG</sequence>
<dbReference type="Proteomes" id="UP001370100">
    <property type="component" value="Unassembled WGS sequence"/>
</dbReference>
<comment type="caution">
    <text evidence="2">The sequence shown here is derived from an EMBL/GenBank/DDBJ whole genome shotgun (WGS) entry which is preliminary data.</text>
</comment>
<protein>
    <submittedName>
        <fullName evidence="2">Uncharacterized protein</fullName>
    </submittedName>
</protein>
<organism evidence="2 3">
    <name type="scientific">Actinomycetospora aeridis</name>
    <dbReference type="NCBI Taxonomy" id="3129231"/>
    <lineage>
        <taxon>Bacteria</taxon>
        <taxon>Bacillati</taxon>
        <taxon>Actinomycetota</taxon>
        <taxon>Actinomycetes</taxon>
        <taxon>Pseudonocardiales</taxon>
        <taxon>Pseudonocardiaceae</taxon>
        <taxon>Actinomycetospora</taxon>
    </lineage>
</organism>
<feature type="transmembrane region" description="Helical" evidence="1">
    <location>
        <begin position="171"/>
        <end position="194"/>
    </location>
</feature>
<keyword evidence="1" id="KW-1133">Transmembrane helix</keyword>
<name>A0ABU8NB40_9PSEU</name>
<feature type="transmembrane region" description="Helical" evidence="1">
    <location>
        <begin position="233"/>
        <end position="249"/>
    </location>
</feature>
<feature type="transmembrane region" description="Helical" evidence="1">
    <location>
        <begin position="72"/>
        <end position="97"/>
    </location>
</feature>
<keyword evidence="1" id="KW-0472">Membrane</keyword>
<reference evidence="2 3" key="1">
    <citation type="submission" date="2024-03" db="EMBL/GenBank/DDBJ databases">
        <title>Actinomycetospora sp. OC33-EN06, a novel actinomycete isolated from wild orchid (Aerides multiflora).</title>
        <authorList>
            <person name="Suriyachadkun C."/>
        </authorList>
    </citation>
    <scope>NUCLEOTIDE SEQUENCE [LARGE SCALE GENOMIC DNA]</scope>
    <source>
        <strain evidence="2 3">OC33-EN06</strain>
    </source>
</reference>
<accession>A0ABU8NB40</accession>
<feature type="transmembrane region" description="Helical" evidence="1">
    <location>
        <begin position="201"/>
        <end position="221"/>
    </location>
</feature>
<dbReference type="EMBL" id="JBBEGL010000007">
    <property type="protein sequence ID" value="MEJ2889623.1"/>
    <property type="molecule type" value="Genomic_DNA"/>
</dbReference>